<feature type="region of interest" description="Disordered" evidence="1">
    <location>
        <begin position="203"/>
        <end position="226"/>
    </location>
</feature>
<proteinExistence type="predicted"/>
<dbReference type="RefSeq" id="WP_203848925.1">
    <property type="nucleotide sequence ID" value="NZ_BAAAVW010000017.1"/>
</dbReference>
<keyword evidence="3" id="KW-1185">Reference proteome</keyword>
<gene>
    <name evidence="2" type="ORF">Dsi01nite_052370</name>
</gene>
<sequence>MTVPVTDLPDPRDLWAEPALLAALTAGRPSSSLPGYDVTADGLRMRDIGNGWWGLLPVTGGRAVLYGLDLDNSEIEMCREPVDLLAGGPAWLPWSWLQALLAGAEPVGFVYWWDGAGWSRAPYPAELREDGCQFLLADSERALAEAAEQLTTDPAGGRQLLARLRDAARDRAADLALFTAVEQARTATREPAIDPDTALAAAGRAGLAPGSTWPEHPAGDGEPAGRTVPFSGPDQQAGLVERVMRDAPEQPRPATGGDALRDLAAQLRTDGVDVLTVQWGPHYRTAFRTESGQQVTGPLADLVTALREADAAPDSGRWLYLRIDATGPDAVVQRAYDHAPSWWQPPYPTVSLALLREETAARTERWRPLWTALLDESLAVTGVPPHLCRVAPASPSAARQG</sequence>
<evidence type="ECO:0000313" key="3">
    <source>
        <dbReference type="Proteomes" id="UP000660611"/>
    </source>
</evidence>
<name>A0A919PPY3_9ACTN</name>
<dbReference type="AlphaFoldDB" id="A0A919PPY3"/>
<reference evidence="2" key="1">
    <citation type="submission" date="2021-01" db="EMBL/GenBank/DDBJ databases">
        <title>Whole genome shotgun sequence of Dactylosporangium siamense NBRC 106093.</title>
        <authorList>
            <person name="Komaki H."/>
            <person name="Tamura T."/>
        </authorList>
    </citation>
    <scope>NUCLEOTIDE SEQUENCE</scope>
    <source>
        <strain evidence="2">NBRC 106093</strain>
    </source>
</reference>
<evidence type="ECO:0000313" key="2">
    <source>
        <dbReference type="EMBL" id="GIG47196.1"/>
    </source>
</evidence>
<evidence type="ECO:0000256" key="1">
    <source>
        <dbReference type="SAM" id="MobiDB-lite"/>
    </source>
</evidence>
<dbReference type="EMBL" id="BONQ01000081">
    <property type="protein sequence ID" value="GIG47196.1"/>
    <property type="molecule type" value="Genomic_DNA"/>
</dbReference>
<comment type="caution">
    <text evidence="2">The sequence shown here is derived from an EMBL/GenBank/DDBJ whole genome shotgun (WGS) entry which is preliminary data.</text>
</comment>
<dbReference type="Proteomes" id="UP000660611">
    <property type="component" value="Unassembled WGS sequence"/>
</dbReference>
<protein>
    <submittedName>
        <fullName evidence="2">Uncharacterized protein</fullName>
    </submittedName>
</protein>
<organism evidence="2 3">
    <name type="scientific">Dactylosporangium siamense</name>
    <dbReference type="NCBI Taxonomy" id="685454"/>
    <lineage>
        <taxon>Bacteria</taxon>
        <taxon>Bacillati</taxon>
        <taxon>Actinomycetota</taxon>
        <taxon>Actinomycetes</taxon>
        <taxon>Micromonosporales</taxon>
        <taxon>Micromonosporaceae</taxon>
        <taxon>Dactylosporangium</taxon>
    </lineage>
</organism>
<accession>A0A919PPY3</accession>